<dbReference type="EMBL" id="JACGWN010000003">
    <property type="protein sequence ID" value="KAL0454459.1"/>
    <property type="molecule type" value="Genomic_DNA"/>
</dbReference>
<feature type="region of interest" description="Disordered" evidence="6">
    <location>
        <begin position="283"/>
        <end position="326"/>
    </location>
</feature>
<dbReference type="GO" id="GO:0003700">
    <property type="term" value="F:DNA-binding transcription factor activity"/>
    <property type="evidence" value="ECO:0007669"/>
    <property type="project" value="InterPro"/>
</dbReference>
<dbReference type="Pfam" id="PF03634">
    <property type="entry name" value="TCP"/>
    <property type="match status" value="1"/>
</dbReference>
<feature type="compositionally biased region" description="Low complexity" evidence="6">
    <location>
        <begin position="95"/>
        <end position="113"/>
    </location>
</feature>
<feature type="region of interest" description="Disordered" evidence="6">
    <location>
        <begin position="1"/>
        <end position="73"/>
    </location>
</feature>
<reference evidence="8" key="1">
    <citation type="submission" date="2020-06" db="EMBL/GenBank/DDBJ databases">
        <authorList>
            <person name="Li T."/>
            <person name="Hu X."/>
            <person name="Zhang T."/>
            <person name="Song X."/>
            <person name="Zhang H."/>
            <person name="Dai N."/>
            <person name="Sheng W."/>
            <person name="Hou X."/>
            <person name="Wei L."/>
        </authorList>
    </citation>
    <scope>NUCLEOTIDE SEQUENCE</scope>
    <source>
        <strain evidence="8">KEN1</strain>
        <tissue evidence="8">Leaf</tissue>
    </source>
</reference>
<comment type="caution">
    <text evidence="8">The sequence shown here is derived from an EMBL/GenBank/DDBJ whole genome shotgun (WGS) entry which is preliminary data.</text>
</comment>
<name>A0AAW2XJY7_9LAMI</name>
<feature type="domain" description="TCP" evidence="7">
    <location>
        <begin position="120"/>
        <end position="174"/>
    </location>
</feature>
<keyword evidence="3" id="KW-0238">DNA-binding</keyword>
<keyword evidence="2" id="KW-0805">Transcription regulation</keyword>
<protein>
    <submittedName>
        <fullName evidence="8">Transcription factor TCP8</fullName>
    </submittedName>
</protein>
<feature type="compositionally biased region" description="Low complexity" evidence="6">
    <location>
        <begin position="50"/>
        <end position="68"/>
    </location>
</feature>
<evidence type="ECO:0000259" key="7">
    <source>
        <dbReference type="PROSITE" id="PS51369"/>
    </source>
</evidence>
<reference evidence="8" key="2">
    <citation type="journal article" date="2024" name="Plant">
        <title>Genomic evolution and insights into agronomic trait innovations of Sesamum species.</title>
        <authorList>
            <person name="Miao H."/>
            <person name="Wang L."/>
            <person name="Qu L."/>
            <person name="Liu H."/>
            <person name="Sun Y."/>
            <person name="Le M."/>
            <person name="Wang Q."/>
            <person name="Wei S."/>
            <person name="Zheng Y."/>
            <person name="Lin W."/>
            <person name="Duan Y."/>
            <person name="Cao H."/>
            <person name="Xiong S."/>
            <person name="Wang X."/>
            <person name="Wei L."/>
            <person name="Li C."/>
            <person name="Ma Q."/>
            <person name="Ju M."/>
            <person name="Zhao R."/>
            <person name="Li G."/>
            <person name="Mu C."/>
            <person name="Tian Q."/>
            <person name="Mei H."/>
            <person name="Zhang T."/>
            <person name="Gao T."/>
            <person name="Zhang H."/>
        </authorList>
    </citation>
    <scope>NUCLEOTIDE SEQUENCE</scope>
    <source>
        <strain evidence="8">KEN1</strain>
    </source>
</reference>
<dbReference type="AlphaFoldDB" id="A0AAW2XJY7"/>
<evidence type="ECO:0000256" key="4">
    <source>
        <dbReference type="ARBA" id="ARBA00023163"/>
    </source>
</evidence>
<proteinExistence type="predicted"/>
<evidence type="ECO:0000256" key="2">
    <source>
        <dbReference type="ARBA" id="ARBA00023015"/>
    </source>
</evidence>
<dbReference type="GO" id="GO:0005634">
    <property type="term" value="C:nucleus"/>
    <property type="evidence" value="ECO:0007669"/>
    <property type="project" value="UniProtKB-SubCell"/>
</dbReference>
<organism evidence="8">
    <name type="scientific">Sesamum latifolium</name>
    <dbReference type="NCBI Taxonomy" id="2727402"/>
    <lineage>
        <taxon>Eukaryota</taxon>
        <taxon>Viridiplantae</taxon>
        <taxon>Streptophyta</taxon>
        <taxon>Embryophyta</taxon>
        <taxon>Tracheophyta</taxon>
        <taxon>Spermatophyta</taxon>
        <taxon>Magnoliopsida</taxon>
        <taxon>eudicotyledons</taxon>
        <taxon>Gunneridae</taxon>
        <taxon>Pentapetalae</taxon>
        <taxon>asterids</taxon>
        <taxon>lamiids</taxon>
        <taxon>Lamiales</taxon>
        <taxon>Pedaliaceae</taxon>
        <taxon>Sesamum</taxon>
    </lineage>
</organism>
<evidence type="ECO:0000256" key="3">
    <source>
        <dbReference type="ARBA" id="ARBA00023125"/>
    </source>
</evidence>
<accession>A0AAW2XJY7</accession>
<feature type="compositionally biased region" description="Acidic residues" evidence="6">
    <location>
        <begin position="479"/>
        <end position="489"/>
    </location>
</feature>
<feature type="region of interest" description="Disordered" evidence="6">
    <location>
        <begin position="92"/>
        <end position="128"/>
    </location>
</feature>
<evidence type="ECO:0000256" key="6">
    <source>
        <dbReference type="SAM" id="MobiDB-lite"/>
    </source>
</evidence>
<evidence type="ECO:0000256" key="5">
    <source>
        <dbReference type="ARBA" id="ARBA00023242"/>
    </source>
</evidence>
<dbReference type="InterPro" id="IPR005333">
    <property type="entry name" value="Transcription_factor_TCP"/>
</dbReference>
<feature type="compositionally biased region" description="Polar residues" evidence="6">
    <location>
        <begin position="285"/>
        <end position="313"/>
    </location>
</feature>
<keyword evidence="5" id="KW-0539">Nucleus</keyword>
<feature type="region of interest" description="Disordered" evidence="6">
    <location>
        <begin position="456"/>
        <end position="489"/>
    </location>
</feature>
<dbReference type="InterPro" id="IPR017887">
    <property type="entry name" value="TF_TCP_subgr"/>
</dbReference>
<comment type="subcellular location">
    <subcellularLocation>
        <location evidence="1">Nucleus</location>
    </subcellularLocation>
</comment>
<dbReference type="PANTHER" id="PTHR31072:SF105">
    <property type="entry name" value="TCP DOMAIN-CONTAINING PROTEIN"/>
    <property type="match status" value="1"/>
</dbReference>
<evidence type="ECO:0000256" key="1">
    <source>
        <dbReference type="ARBA" id="ARBA00004123"/>
    </source>
</evidence>
<dbReference type="PANTHER" id="PTHR31072">
    <property type="entry name" value="TRANSCRIPTION FACTOR TCP4-RELATED"/>
    <property type="match status" value="1"/>
</dbReference>
<sequence length="489" mass="51830">MELTDSTQTNKQQSTTTTSAVPTTSAPPPFHLLHRLHGRSPPFSTPPPAASTGSASSPPSASTSSAAQSPPPQLVDASLAIATRSETLIHNPKKPQQVQHQQHQVQPDEQQAQLQPKRPSKDRHTKVDGRGRRIRMPAVCAARVFQLTRELGHKSDGETIEWLLQQAEPAIIAATGTGTIPANFSTLNISLRSSGSTLAAPPSKSAPHSFHGALGLAHHNPYEESFSQMLGFHHHHNPQPSPHLLQAAQITGALAGGSSGGDGGPEEENYLGKRYREDLFKEEGSNNNSQREGPSSPSHKQFKANNTHMQKTQEAAAAAGQSSGSLTRHADMMAPTAMWAVTPAPNSGTAGSTFWMLPVTAAAAATQTLAAASSGAAAGQSEVAQMWPFATAHGGGNTLQAPLHFMPRFNYTGNLEFQGGRASPLQQPSQRLGLGVSGESNLGMLAAINAYSRSGLNTNSNNLDHHHHHQQQQQPQATDSEDDDQNSSQ</sequence>
<feature type="compositionally biased region" description="Low complexity" evidence="6">
    <location>
        <begin position="1"/>
        <end position="24"/>
    </location>
</feature>
<dbReference type="GO" id="GO:0043565">
    <property type="term" value="F:sequence-specific DNA binding"/>
    <property type="evidence" value="ECO:0007669"/>
    <property type="project" value="TreeGrafter"/>
</dbReference>
<keyword evidence="4" id="KW-0804">Transcription</keyword>
<gene>
    <name evidence="8" type="ORF">Slati_0785100</name>
</gene>
<dbReference type="PROSITE" id="PS51369">
    <property type="entry name" value="TCP"/>
    <property type="match status" value="1"/>
</dbReference>
<evidence type="ECO:0000313" key="8">
    <source>
        <dbReference type="EMBL" id="KAL0454459.1"/>
    </source>
</evidence>